<evidence type="ECO:0000256" key="11">
    <source>
        <dbReference type="ARBA" id="ARBA00022989"/>
    </source>
</evidence>
<dbReference type="AlphaFoldDB" id="A0A512DRX2"/>
<dbReference type="Pfam" id="PF00072">
    <property type="entry name" value="Response_reg"/>
    <property type="match status" value="1"/>
</dbReference>
<dbReference type="InterPro" id="IPR003594">
    <property type="entry name" value="HATPase_dom"/>
</dbReference>
<dbReference type="InterPro" id="IPR008207">
    <property type="entry name" value="Sig_transdc_His_kin_Hpt_dom"/>
</dbReference>
<comment type="catalytic activity">
    <reaction evidence="1">
        <text>ATP + protein L-histidine = ADP + protein N-phospho-L-histidine.</text>
        <dbReference type="EC" id="2.7.13.3"/>
    </reaction>
</comment>
<keyword evidence="8" id="KW-0547">Nucleotide-binding</keyword>
<keyword evidence="5 17" id="KW-0597">Phosphoprotein</keyword>
<dbReference type="InterPro" id="IPR036890">
    <property type="entry name" value="HATPase_C_sf"/>
</dbReference>
<dbReference type="InterPro" id="IPR004358">
    <property type="entry name" value="Sig_transdc_His_kin-like_C"/>
</dbReference>
<dbReference type="InterPro" id="IPR036641">
    <property type="entry name" value="HPT_dom_sf"/>
</dbReference>
<dbReference type="PANTHER" id="PTHR45339">
    <property type="entry name" value="HYBRID SIGNAL TRANSDUCTION HISTIDINE KINASE J"/>
    <property type="match status" value="1"/>
</dbReference>
<dbReference type="Gene3D" id="3.40.50.2300">
    <property type="match status" value="1"/>
</dbReference>
<feature type="domain" description="Histidine kinase" evidence="19">
    <location>
        <begin position="235"/>
        <end position="452"/>
    </location>
</feature>
<keyword evidence="13 18" id="KW-0472">Membrane</keyword>
<keyword evidence="9" id="KW-0418">Kinase</keyword>
<sequence>MVHSLRAKALLGLSGMLLVSCVILLTLLLDRQAEVDGSVREDAVWAAYQLDRETVKLDAALSDYMAQPTQRTAAEVTLRYDILFSRTALLRGGQLAAIISIVPEDAERASRIVEMIERLAPGVETLDPTMLDLAAFRSAVREVRQMTESQLVRINARRSVELVAYRDKTRILSVVLAVCVAALAASMAGMVWMQFGQLRDLRRSRLRQTALAKELEQALAAAESANRAKSVFLATMSHEIRTPMNGVIGMADLLLGTMLTAEQRRYGQVIQTSAEALLTVLNDILDFSKMEAGRFELDDADLEIEPLVGSVIELFVPKAREKGVELSVTIEEAARVTVRGDAGRLRQVLVNLIGNALKFTAEGGVDVAVGTDAAGDLRFAVRDTGPGISQEGQASLFQMFNQVDGQASGKSGGTGLGLAISKRLVDLMGGRIGVESTLTQGSTFWFTLPLRPGTGDMAKAVMTSGAVPGGTAQATPPAVAAIGALRILVADDNPVNQQVAAGMLRRGGHQVDVVGNGAAAIEAVVKGAYHLVLMDIEMPEMDGFEATRRIRSLEGPNASVPIVALTAHAMRGDEARCIDAGMSDYMPKPISRQRLDETVRTWGRNMPSVDRVERGPVIDQDTLEELIQTMGSDAGLLFETFLSDSAVRVAAIRAAASNCDGVRLELELHSLSGAAGTMGLPSLVIACEQLRKAVGQATLPPPQHLVDRIDSALDEARDALLSCALAA</sequence>
<evidence type="ECO:0000256" key="8">
    <source>
        <dbReference type="ARBA" id="ARBA00022741"/>
    </source>
</evidence>
<dbReference type="Gene3D" id="1.10.287.130">
    <property type="match status" value="1"/>
</dbReference>
<feature type="modified residue" description="Phosphohistidine" evidence="16">
    <location>
        <position position="669"/>
    </location>
</feature>
<keyword evidence="23" id="KW-1185">Reference proteome</keyword>
<evidence type="ECO:0000313" key="23">
    <source>
        <dbReference type="Proteomes" id="UP000321523"/>
    </source>
</evidence>
<keyword evidence="11 18" id="KW-1133">Transmembrane helix</keyword>
<dbReference type="SMART" id="SM00387">
    <property type="entry name" value="HATPase_c"/>
    <property type="match status" value="1"/>
</dbReference>
<evidence type="ECO:0000259" key="21">
    <source>
        <dbReference type="PROSITE" id="PS50894"/>
    </source>
</evidence>
<dbReference type="InterPro" id="IPR011006">
    <property type="entry name" value="CheY-like_superfamily"/>
</dbReference>
<evidence type="ECO:0000259" key="20">
    <source>
        <dbReference type="PROSITE" id="PS50110"/>
    </source>
</evidence>
<dbReference type="GO" id="GO:0000155">
    <property type="term" value="F:phosphorelay sensor kinase activity"/>
    <property type="evidence" value="ECO:0007669"/>
    <property type="project" value="InterPro"/>
</dbReference>
<dbReference type="Pfam" id="PF02518">
    <property type="entry name" value="HATPase_c"/>
    <property type="match status" value="1"/>
</dbReference>
<feature type="domain" description="Response regulatory" evidence="20">
    <location>
        <begin position="486"/>
        <end position="603"/>
    </location>
</feature>
<evidence type="ECO:0000256" key="14">
    <source>
        <dbReference type="ARBA" id="ARBA00064003"/>
    </source>
</evidence>
<keyword evidence="6" id="KW-0808">Transferase</keyword>
<evidence type="ECO:0000256" key="6">
    <source>
        <dbReference type="ARBA" id="ARBA00022679"/>
    </source>
</evidence>
<dbReference type="PANTHER" id="PTHR45339:SF1">
    <property type="entry name" value="HYBRID SIGNAL TRANSDUCTION HISTIDINE KINASE J"/>
    <property type="match status" value="1"/>
</dbReference>
<dbReference type="SUPFAM" id="SSF47226">
    <property type="entry name" value="Histidine-containing phosphotransfer domain, HPT domain"/>
    <property type="match status" value="1"/>
</dbReference>
<feature type="modified residue" description="4-aspartylphosphate" evidence="17">
    <location>
        <position position="535"/>
    </location>
</feature>
<proteinExistence type="predicted"/>
<keyword evidence="4" id="KW-1003">Cell membrane</keyword>
<dbReference type="PROSITE" id="PS50110">
    <property type="entry name" value="RESPONSE_REGULATORY"/>
    <property type="match status" value="1"/>
</dbReference>
<keyword evidence="12" id="KW-0902">Two-component regulatory system</keyword>
<feature type="transmembrane region" description="Helical" evidence="18">
    <location>
        <begin position="171"/>
        <end position="195"/>
    </location>
</feature>
<dbReference type="CDD" id="cd00082">
    <property type="entry name" value="HisKA"/>
    <property type="match status" value="1"/>
</dbReference>
<accession>A0A512DRX2</accession>
<dbReference type="FunFam" id="1.10.287.130:FF:000002">
    <property type="entry name" value="Two-component osmosensing histidine kinase"/>
    <property type="match status" value="1"/>
</dbReference>
<dbReference type="CDD" id="cd17546">
    <property type="entry name" value="REC_hyHK_CKI1_RcsC-like"/>
    <property type="match status" value="1"/>
</dbReference>
<dbReference type="InterPro" id="IPR036097">
    <property type="entry name" value="HisK_dim/P_sf"/>
</dbReference>
<protein>
    <recommendedName>
        <fullName evidence="15">Sensory/regulatory protein RpfC</fullName>
        <ecNumber evidence="3">2.7.13.3</ecNumber>
    </recommendedName>
</protein>
<evidence type="ECO:0000256" key="7">
    <source>
        <dbReference type="ARBA" id="ARBA00022692"/>
    </source>
</evidence>
<evidence type="ECO:0000256" key="10">
    <source>
        <dbReference type="ARBA" id="ARBA00022840"/>
    </source>
</evidence>
<dbReference type="PROSITE" id="PS50894">
    <property type="entry name" value="HPT"/>
    <property type="match status" value="1"/>
</dbReference>
<dbReference type="InterPro" id="IPR001789">
    <property type="entry name" value="Sig_transdc_resp-reg_receiver"/>
</dbReference>
<comment type="subcellular location">
    <subcellularLocation>
        <location evidence="2">Cell membrane</location>
        <topology evidence="2">Multi-pass membrane protein</topology>
    </subcellularLocation>
</comment>
<dbReference type="PROSITE" id="PS50109">
    <property type="entry name" value="HIS_KIN"/>
    <property type="match status" value="1"/>
</dbReference>
<dbReference type="SMART" id="SM00448">
    <property type="entry name" value="REC"/>
    <property type="match status" value="1"/>
</dbReference>
<name>A0A512DRX2_9PROT</name>
<feature type="transmembrane region" description="Helical" evidence="18">
    <location>
        <begin position="9"/>
        <end position="29"/>
    </location>
</feature>
<evidence type="ECO:0000256" key="2">
    <source>
        <dbReference type="ARBA" id="ARBA00004651"/>
    </source>
</evidence>
<keyword evidence="10" id="KW-0067">ATP-binding</keyword>
<dbReference type="InterPro" id="IPR005467">
    <property type="entry name" value="His_kinase_dom"/>
</dbReference>
<dbReference type="Pfam" id="PF00512">
    <property type="entry name" value="HisKA"/>
    <property type="match status" value="1"/>
</dbReference>
<dbReference type="SUPFAM" id="SSF52172">
    <property type="entry name" value="CheY-like"/>
    <property type="match status" value="1"/>
</dbReference>
<dbReference type="SMART" id="SM00388">
    <property type="entry name" value="HisKA"/>
    <property type="match status" value="1"/>
</dbReference>
<evidence type="ECO:0000256" key="18">
    <source>
        <dbReference type="SAM" id="Phobius"/>
    </source>
</evidence>
<evidence type="ECO:0000256" key="13">
    <source>
        <dbReference type="ARBA" id="ARBA00023136"/>
    </source>
</evidence>
<evidence type="ECO:0000256" key="9">
    <source>
        <dbReference type="ARBA" id="ARBA00022777"/>
    </source>
</evidence>
<evidence type="ECO:0000259" key="19">
    <source>
        <dbReference type="PROSITE" id="PS50109"/>
    </source>
</evidence>
<keyword evidence="7 18" id="KW-0812">Transmembrane</keyword>
<evidence type="ECO:0000256" key="15">
    <source>
        <dbReference type="ARBA" id="ARBA00068150"/>
    </source>
</evidence>
<evidence type="ECO:0000256" key="17">
    <source>
        <dbReference type="PROSITE-ProRule" id="PRU00169"/>
    </source>
</evidence>
<dbReference type="PRINTS" id="PR00344">
    <property type="entry name" value="BCTRLSENSOR"/>
</dbReference>
<dbReference type="CDD" id="cd16922">
    <property type="entry name" value="HATPase_EvgS-ArcB-TorS-like"/>
    <property type="match status" value="1"/>
</dbReference>
<dbReference type="GO" id="GO:0005886">
    <property type="term" value="C:plasma membrane"/>
    <property type="evidence" value="ECO:0007669"/>
    <property type="project" value="UniProtKB-SubCell"/>
</dbReference>
<evidence type="ECO:0000256" key="3">
    <source>
        <dbReference type="ARBA" id="ARBA00012438"/>
    </source>
</evidence>
<evidence type="ECO:0000256" key="5">
    <source>
        <dbReference type="ARBA" id="ARBA00022553"/>
    </source>
</evidence>
<evidence type="ECO:0000313" key="22">
    <source>
        <dbReference type="EMBL" id="GEO39241.1"/>
    </source>
</evidence>
<dbReference type="EMBL" id="BJYZ01000015">
    <property type="protein sequence ID" value="GEO39241.1"/>
    <property type="molecule type" value="Genomic_DNA"/>
</dbReference>
<feature type="domain" description="HPt" evidence="21">
    <location>
        <begin position="630"/>
        <end position="723"/>
    </location>
</feature>
<dbReference type="Pfam" id="PF01627">
    <property type="entry name" value="Hpt"/>
    <property type="match status" value="1"/>
</dbReference>
<dbReference type="EC" id="2.7.13.3" evidence="3"/>
<dbReference type="SUPFAM" id="SSF55874">
    <property type="entry name" value="ATPase domain of HSP90 chaperone/DNA topoisomerase II/histidine kinase"/>
    <property type="match status" value="1"/>
</dbReference>
<dbReference type="Proteomes" id="UP000321523">
    <property type="component" value="Unassembled WGS sequence"/>
</dbReference>
<comment type="caution">
    <text evidence="22">The sequence shown here is derived from an EMBL/GenBank/DDBJ whole genome shotgun (WGS) entry which is preliminary data.</text>
</comment>
<dbReference type="GO" id="GO:0005524">
    <property type="term" value="F:ATP binding"/>
    <property type="evidence" value="ECO:0007669"/>
    <property type="project" value="UniProtKB-KW"/>
</dbReference>
<evidence type="ECO:0000256" key="1">
    <source>
        <dbReference type="ARBA" id="ARBA00000085"/>
    </source>
</evidence>
<comment type="subunit">
    <text evidence="14">At low DSF concentrations, interacts with RpfF.</text>
</comment>
<dbReference type="SUPFAM" id="SSF47384">
    <property type="entry name" value="Homodimeric domain of signal transducing histidine kinase"/>
    <property type="match status" value="1"/>
</dbReference>
<evidence type="ECO:0000256" key="16">
    <source>
        <dbReference type="PROSITE-ProRule" id="PRU00110"/>
    </source>
</evidence>
<evidence type="ECO:0000256" key="12">
    <source>
        <dbReference type="ARBA" id="ARBA00023012"/>
    </source>
</evidence>
<organism evidence="22 23">
    <name type="scientific">Skermanella aerolata</name>
    <dbReference type="NCBI Taxonomy" id="393310"/>
    <lineage>
        <taxon>Bacteria</taxon>
        <taxon>Pseudomonadati</taxon>
        <taxon>Pseudomonadota</taxon>
        <taxon>Alphaproteobacteria</taxon>
        <taxon>Rhodospirillales</taxon>
        <taxon>Azospirillaceae</taxon>
        <taxon>Skermanella</taxon>
    </lineage>
</organism>
<reference evidence="22 23" key="1">
    <citation type="submission" date="2019-07" db="EMBL/GenBank/DDBJ databases">
        <title>Whole genome shotgun sequence of Skermanella aerolata NBRC 106429.</title>
        <authorList>
            <person name="Hosoyama A."/>
            <person name="Uohara A."/>
            <person name="Ohji S."/>
            <person name="Ichikawa N."/>
        </authorList>
    </citation>
    <scope>NUCLEOTIDE SEQUENCE [LARGE SCALE GENOMIC DNA]</scope>
    <source>
        <strain evidence="22 23">NBRC 106429</strain>
    </source>
</reference>
<dbReference type="FunFam" id="3.30.565.10:FF:000010">
    <property type="entry name" value="Sensor histidine kinase RcsC"/>
    <property type="match status" value="1"/>
</dbReference>
<evidence type="ECO:0000256" key="4">
    <source>
        <dbReference type="ARBA" id="ARBA00022475"/>
    </source>
</evidence>
<gene>
    <name evidence="22" type="ORF">SAE02_33890</name>
</gene>
<dbReference type="PROSITE" id="PS51257">
    <property type="entry name" value="PROKAR_LIPOPROTEIN"/>
    <property type="match status" value="1"/>
</dbReference>
<dbReference type="Gene3D" id="3.30.565.10">
    <property type="entry name" value="Histidine kinase-like ATPase, C-terminal domain"/>
    <property type="match status" value="1"/>
</dbReference>
<dbReference type="Gene3D" id="1.20.120.160">
    <property type="entry name" value="HPT domain"/>
    <property type="match status" value="1"/>
</dbReference>
<dbReference type="InterPro" id="IPR003661">
    <property type="entry name" value="HisK_dim/P_dom"/>
</dbReference>